<sequence>MSIETLITSLANHANIRGLPLAGLEEVKVMAYADFSLFVRDARSLQEFQTTFEAYAQVSGAAINKAKSKALLFGSFPTDIIGDIQTVNTVKVLGVYFSCEGVAATT</sequence>
<dbReference type="AlphaFoldDB" id="A0A9D4T6G3"/>
<dbReference type="EMBL" id="JABSTV010001247">
    <property type="protein sequence ID" value="KAH7973245.1"/>
    <property type="molecule type" value="Genomic_DNA"/>
</dbReference>
<reference evidence="1" key="2">
    <citation type="submission" date="2021-09" db="EMBL/GenBank/DDBJ databases">
        <authorList>
            <person name="Jia N."/>
            <person name="Wang J."/>
            <person name="Shi W."/>
            <person name="Du L."/>
            <person name="Sun Y."/>
            <person name="Zhan W."/>
            <person name="Jiang J."/>
            <person name="Wang Q."/>
            <person name="Zhang B."/>
            <person name="Ji P."/>
            <person name="Sakyi L.B."/>
            <person name="Cui X."/>
            <person name="Yuan T."/>
            <person name="Jiang B."/>
            <person name="Yang W."/>
            <person name="Lam T.T.-Y."/>
            <person name="Chang Q."/>
            <person name="Ding S."/>
            <person name="Wang X."/>
            <person name="Zhu J."/>
            <person name="Ruan X."/>
            <person name="Zhao L."/>
            <person name="Wei J."/>
            <person name="Que T."/>
            <person name="Du C."/>
            <person name="Cheng J."/>
            <person name="Dai P."/>
            <person name="Han X."/>
            <person name="Huang E."/>
            <person name="Gao Y."/>
            <person name="Liu J."/>
            <person name="Shao H."/>
            <person name="Ye R."/>
            <person name="Li L."/>
            <person name="Wei W."/>
            <person name="Wang X."/>
            <person name="Wang C."/>
            <person name="Huo Q."/>
            <person name="Li W."/>
            <person name="Guo W."/>
            <person name="Chen H."/>
            <person name="Chen S."/>
            <person name="Zhou L."/>
            <person name="Zhou L."/>
            <person name="Ni X."/>
            <person name="Tian J."/>
            <person name="Zhou Y."/>
            <person name="Sheng Y."/>
            <person name="Liu T."/>
            <person name="Pan Y."/>
            <person name="Xia L."/>
            <person name="Li J."/>
            <person name="Zhao F."/>
            <person name="Cao W."/>
        </authorList>
    </citation>
    <scope>NUCLEOTIDE SEQUENCE</scope>
    <source>
        <strain evidence="1">Rsan-2018</strain>
        <tissue evidence="1">Larvae</tissue>
    </source>
</reference>
<dbReference type="Proteomes" id="UP000821837">
    <property type="component" value="Chromosome 11"/>
</dbReference>
<proteinExistence type="predicted"/>
<protein>
    <submittedName>
        <fullName evidence="1">Uncharacterized protein</fullName>
    </submittedName>
</protein>
<evidence type="ECO:0000313" key="2">
    <source>
        <dbReference type="Proteomes" id="UP000821837"/>
    </source>
</evidence>
<keyword evidence="2" id="KW-1185">Reference proteome</keyword>
<reference evidence="1" key="1">
    <citation type="journal article" date="2020" name="Cell">
        <title>Large-Scale Comparative Analyses of Tick Genomes Elucidate Their Genetic Diversity and Vector Capacities.</title>
        <authorList>
            <consortium name="Tick Genome and Microbiome Consortium (TIGMIC)"/>
            <person name="Jia N."/>
            <person name="Wang J."/>
            <person name="Shi W."/>
            <person name="Du L."/>
            <person name="Sun Y."/>
            <person name="Zhan W."/>
            <person name="Jiang J.F."/>
            <person name="Wang Q."/>
            <person name="Zhang B."/>
            <person name="Ji P."/>
            <person name="Bell-Sakyi L."/>
            <person name="Cui X.M."/>
            <person name="Yuan T.T."/>
            <person name="Jiang B.G."/>
            <person name="Yang W.F."/>
            <person name="Lam T.T."/>
            <person name="Chang Q.C."/>
            <person name="Ding S.J."/>
            <person name="Wang X.J."/>
            <person name="Zhu J.G."/>
            <person name="Ruan X.D."/>
            <person name="Zhao L."/>
            <person name="Wei J.T."/>
            <person name="Ye R.Z."/>
            <person name="Que T.C."/>
            <person name="Du C.H."/>
            <person name="Zhou Y.H."/>
            <person name="Cheng J.X."/>
            <person name="Dai P.F."/>
            <person name="Guo W.B."/>
            <person name="Han X.H."/>
            <person name="Huang E.J."/>
            <person name="Li L.F."/>
            <person name="Wei W."/>
            <person name="Gao Y.C."/>
            <person name="Liu J.Z."/>
            <person name="Shao H.Z."/>
            <person name="Wang X."/>
            <person name="Wang C.C."/>
            <person name="Yang T.C."/>
            <person name="Huo Q.B."/>
            <person name="Li W."/>
            <person name="Chen H.Y."/>
            <person name="Chen S.E."/>
            <person name="Zhou L.G."/>
            <person name="Ni X.B."/>
            <person name="Tian J.H."/>
            <person name="Sheng Y."/>
            <person name="Liu T."/>
            <person name="Pan Y.S."/>
            <person name="Xia L.Y."/>
            <person name="Li J."/>
            <person name="Zhao F."/>
            <person name="Cao W.C."/>
        </authorList>
    </citation>
    <scope>NUCLEOTIDE SEQUENCE</scope>
    <source>
        <strain evidence="1">Rsan-2018</strain>
    </source>
</reference>
<gene>
    <name evidence="1" type="ORF">HPB52_023203</name>
</gene>
<comment type="caution">
    <text evidence="1">The sequence shown here is derived from an EMBL/GenBank/DDBJ whole genome shotgun (WGS) entry which is preliminary data.</text>
</comment>
<organism evidence="1 2">
    <name type="scientific">Rhipicephalus sanguineus</name>
    <name type="common">Brown dog tick</name>
    <name type="synonym">Ixodes sanguineus</name>
    <dbReference type="NCBI Taxonomy" id="34632"/>
    <lineage>
        <taxon>Eukaryota</taxon>
        <taxon>Metazoa</taxon>
        <taxon>Ecdysozoa</taxon>
        <taxon>Arthropoda</taxon>
        <taxon>Chelicerata</taxon>
        <taxon>Arachnida</taxon>
        <taxon>Acari</taxon>
        <taxon>Parasitiformes</taxon>
        <taxon>Ixodida</taxon>
        <taxon>Ixodoidea</taxon>
        <taxon>Ixodidae</taxon>
        <taxon>Rhipicephalinae</taxon>
        <taxon>Rhipicephalus</taxon>
        <taxon>Rhipicephalus</taxon>
    </lineage>
</organism>
<evidence type="ECO:0000313" key="1">
    <source>
        <dbReference type="EMBL" id="KAH7973245.1"/>
    </source>
</evidence>
<name>A0A9D4T6G3_RHISA</name>
<accession>A0A9D4T6G3</accession>